<dbReference type="InterPro" id="IPR008333">
    <property type="entry name" value="Cbr1-like_FAD-bd_dom"/>
</dbReference>
<evidence type="ECO:0000256" key="4">
    <source>
        <dbReference type="ARBA" id="ARBA00047776"/>
    </source>
</evidence>
<evidence type="ECO:0000256" key="2">
    <source>
        <dbReference type="ARBA" id="ARBA00013223"/>
    </source>
</evidence>
<evidence type="ECO:0000313" key="7">
    <source>
        <dbReference type="Proteomes" id="UP000050545"/>
    </source>
</evidence>
<dbReference type="Pfam" id="PF00175">
    <property type="entry name" value="NAD_binding_1"/>
    <property type="match status" value="1"/>
</dbReference>
<dbReference type="PANTHER" id="PTHR47878">
    <property type="entry name" value="OXIDOREDUCTASE FAD/NAD(P)-BINDING DOMAIN PROTEIN"/>
    <property type="match status" value="1"/>
</dbReference>
<dbReference type="PROSITE" id="PS51384">
    <property type="entry name" value="FAD_FR"/>
    <property type="match status" value="1"/>
</dbReference>
<name>A0AB34UA16_PSEA0</name>
<dbReference type="SUPFAM" id="SSF63380">
    <property type="entry name" value="Riboflavin synthase domain-like"/>
    <property type="match status" value="1"/>
</dbReference>
<dbReference type="EC" id="1.18.1.2" evidence="2"/>
<dbReference type="GO" id="GO:0034599">
    <property type="term" value="P:cellular response to oxidative stress"/>
    <property type="evidence" value="ECO:0007669"/>
    <property type="project" value="TreeGrafter"/>
</dbReference>
<dbReference type="InterPro" id="IPR033892">
    <property type="entry name" value="FNR_bac"/>
</dbReference>
<dbReference type="InterPro" id="IPR017938">
    <property type="entry name" value="Riboflavin_synthase-like_b-brl"/>
</dbReference>
<dbReference type="PRINTS" id="PR00371">
    <property type="entry name" value="FPNCR"/>
</dbReference>
<dbReference type="PANTHER" id="PTHR47878:SF2">
    <property type="entry name" value="OXIDOREDUCTASE FAD_NAD(P)-BINDING DOMAIN PROTEIN"/>
    <property type="match status" value="1"/>
</dbReference>
<dbReference type="InterPro" id="IPR039261">
    <property type="entry name" value="FNR_nucleotide-bd"/>
</dbReference>
<dbReference type="Gene3D" id="3.40.50.80">
    <property type="entry name" value="Nucleotide-binding domain of ferredoxin-NADP reductase (FNR) module"/>
    <property type="match status" value="1"/>
</dbReference>
<evidence type="ECO:0000313" key="6">
    <source>
        <dbReference type="EMBL" id="KPX56453.1"/>
    </source>
</evidence>
<gene>
    <name evidence="6" type="ORF">ALO67_04844</name>
</gene>
<evidence type="ECO:0000256" key="1">
    <source>
        <dbReference type="ARBA" id="ARBA00008312"/>
    </source>
</evidence>
<dbReference type="EMBL" id="LJQN01000055">
    <property type="protein sequence ID" value="KPX56453.1"/>
    <property type="molecule type" value="Genomic_DNA"/>
</dbReference>
<dbReference type="GO" id="GO:0042167">
    <property type="term" value="P:heme catabolic process"/>
    <property type="evidence" value="ECO:0007669"/>
    <property type="project" value="TreeGrafter"/>
</dbReference>
<feature type="domain" description="FAD-binding FR-type" evidence="5">
    <location>
        <begin position="17"/>
        <end position="118"/>
    </location>
</feature>
<organism evidence="6 7">
    <name type="scientific">Pseudomonas amygdali pv. hibisci</name>
    <dbReference type="NCBI Taxonomy" id="251723"/>
    <lineage>
        <taxon>Bacteria</taxon>
        <taxon>Pseudomonadati</taxon>
        <taxon>Pseudomonadota</taxon>
        <taxon>Gammaproteobacteria</taxon>
        <taxon>Pseudomonadales</taxon>
        <taxon>Pseudomonadaceae</taxon>
        <taxon>Pseudomonas</taxon>
        <taxon>Pseudomonas amygdali</taxon>
    </lineage>
</organism>
<dbReference type="CDD" id="cd06195">
    <property type="entry name" value="FNR1"/>
    <property type="match status" value="1"/>
</dbReference>
<comment type="caution">
    <text evidence="6">The sequence shown here is derived from an EMBL/GenBank/DDBJ whole genome shotgun (WGS) entry which is preliminary data.</text>
</comment>
<accession>A0AB34UA16</accession>
<sequence>MLFIFRSSKHTMTVSDDKFTRQTLQRVTPLTTNLFTLRTTRDPGFRFRAGQFARLGVTKADGTTVWRAYSMVSSPHDEFLEFFSIVVPDGEFTSELSRLREGDELMVEKLAFGYLTLDRFVDGRDLWLLSTGTGVAPFLSILQDFEVWEKFERVILVYSVRESRELAYQQLIGELMQREYLAEYADKFLFLPTVTREQHPGALSGRITQLIENGELERAAGIALTPEHSRVMLCGNPQMIDDTRALLKQRDMRLSLSRKPGQVAVETYW</sequence>
<dbReference type="InterPro" id="IPR017927">
    <property type="entry name" value="FAD-bd_FR_type"/>
</dbReference>
<dbReference type="InterPro" id="IPR001433">
    <property type="entry name" value="OxRdtase_FAD/NAD-bd"/>
</dbReference>
<dbReference type="InterPro" id="IPR051930">
    <property type="entry name" value="FNR_type-1"/>
</dbReference>
<evidence type="ECO:0000256" key="3">
    <source>
        <dbReference type="ARBA" id="ARBA00022741"/>
    </source>
</evidence>
<proteinExistence type="inferred from homology"/>
<evidence type="ECO:0000259" key="5">
    <source>
        <dbReference type="PROSITE" id="PS51384"/>
    </source>
</evidence>
<dbReference type="SUPFAM" id="SSF52343">
    <property type="entry name" value="Ferredoxin reductase-like, C-terminal NADP-linked domain"/>
    <property type="match status" value="1"/>
</dbReference>
<dbReference type="PRINTS" id="PR00410">
    <property type="entry name" value="PHEHYDRXLASE"/>
</dbReference>
<dbReference type="GO" id="GO:0000166">
    <property type="term" value="F:nucleotide binding"/>
    <property type="evidence" value="ECO:0007669"/>
    <property type="project" value="UniProtKB-KW"/>
</dbReference>
<dbReference type="GO" id="GO:0004324">
    <property type="term" value="F:ferredoxin-NADP+ reductase activity"/>
    <property type="evidence" value="ECO:0007669"/>
    <property type="project" value="UniProtKB-EC"/>
</dbReference>
<protein>
    <recommendedName>
        <fullName evidence="2">ferredoxin--NADP(+) reductase</fullName>
        <ecNumber evidence="2">1.18.1.2</ecNumber>
    </recommendedName>
</protein>
<keyword evidence="3" id="KW-0547">Nucleotide-binding</keyword>
<reference evidence="6 7" key="1">
    <citation type="submission" date="2015-09" db="EMBL/GenBank/DDBJ databases">
        <title>Genome announcement of multiple Pseudomonas syringae strains.</title>
        <authorList>
            <person name="Thakur S."/>
            <person name="Wang P.W."/>
            <person name="Gong Y."/>
            <person name="Weir B.S."/>
            <person name="Guttman D.S."/>
        </authorList>
    </citation>
    <scope>NUCLEOTIDE SEQUENCE [LARGE SCALE GENOMIC DNA]</scope>
    <source>
        <strain evidence="6 7">ICMP9623</strain>
    </source>
</reference>
<dbReference type="Proteomes" id="UP000050545">
    <property type="component" value="Unassembled WGS sequence"/>
</dbReference>
<dbReference type="Pfam" id="PF00970">
    <property type="entry name" value="FAD_binding_6"/>
    <property type="match status" value="1"/>
</dbReference>
<comment type="similarity">
    <text evidence="1">Belongs to the ferredoxin--NADP reductase type 1 family.</text>
</comment>
<dbReference type="AlphaFoldDB" id="A0AB34UA16"/>
<dbReference type="Gene3D" id="2.40.30.10">
    <property type="entry name" value="Translation factors"/>
    <property type="match status" value="1"/>
</dbReference>
<comment type="catalytic activity">
    <reaction evidence="4">
        <text>2 reduced [2Fe-2S]-[ferredoxin] + NADP(+) + H(+) = 2 oxidized [2Fe-2S]-[ferredoxin] + NADPH</text>
        <dbReference type="Rhea" id="RHEA:20125"/>
        <dbReference type="Rhea" id="RHEA-COMP:10000"/>
        <dbReference type="Rhea" id="RHEA-COMP:10001"/>
        <dbReference type="ChEBI" id="CHEBI:15378"/>
        <dbReference type="ChEBI" id="CHEBI:33737"/>
        <dbReference type="ChEBI" id="CHEBI:33738"/>
        <dbReference type="ChEBI" id="CHEBI:57783"/>
        <dbReference type="ChEBI" id="CHEBI:58349"/>
        <dbReference type="EC" id="1.18.1.2"/>
    </reaction>
</comment>
<dbReference type="InterPro" id="IPR001709">
    <property type="entry name" value="Flavoprot_Pyr_Nucl_cyt_Rdtase"/>
</dbReference>